<comment type="caution">
    <text evidence="2">The sequence shown here is derived from an EMBL/GenBank/DDBJ whole genome shotgun (WGS) entry which is preliminary data.</text>
</comment>
<organism evidence="2 3">
    <name type="scientific">Heliomicrobium undosum</name>
    <dbReference type="NCBI Taxonomy" id="121734"/>
    <lineage>
        <taxon>Bacteria</taxon>
        <taxon>Bacillati</taxon>
        <taxon>Bacillota</taxon>
        <taxon>Clostridia</taxon>
        <taxon>Eubacteriales</taxon>
        <taxon>Heliobacteriaceae</taxon>
        <taxon>Heliomicrobium</taxon>
    </lineage>
</organism>
<feature type="region of interest" description="Disordered" evidence="1">
    <location>
        <begin position="23"/>
        <end position="56"/>
    </location>
</feature>
<dbReference type="RefSeq" id="WP_161256197.1">
    <property type="nucleotide sequence ID" value="NZ_WXEY01000004.1"/>
</dbReference>
<dbReference type="EMBL" id="WXEY01000004">
    <property type="protein sequence ID" value="MZP29201.1"/>
    <property type="molecule type" value="Genomic_DNA"/>
</dbReference>
<protein>
    <submittedName>
        <fullName evidence="2">Uncharacterized protein</fullName>
    </submittedName>
</protein>
<evidence type="ECO:0000313" key="2">
    <source>
        <dbReference type="EMBL" id="MZP29201.1"/>
    </source>
</evidence>
<keyword evidence="3" id="KW-1185">Reference proteome</keyword>
<proteinExistence type="predicted"/>
<dbReference type="AlphaFoldDB" id="A0A845L8F2"/>
<name>A0A845L8F2_9FIRM</name>
<reference evidence="2 3" key="1">
    <citation type="submission" date="2020-01" db="EMBL/GenBank/DDBJ databases">
        <title>Whole-genome sequence of Heliobacterium undosum DSM 13378.</title>
        <authorList>
            <person name="Kyndt J.A."/>
            <person name="Meyer T.E."/>
        </authorList>
    </citation>
    <scope>NUCLEOTIDE SEQUENCE [LARGE SCALE GENOMIC DNA]</scope>
    <source>
        <strain evidence="2 3">DSM 13378</strain>
    </source>
</reference>
<dbReference type="OrthoDB" id="9895025at2"/>
<feature type="compositionally biased region" description="Basic and acidic residues" evidence="1">
    <location>
        <begin position="46"/>
        <end position="56"/>
    </location>
</feature>
<evidence type="ECO:0000313" key="3">
    <source>
        <dbReference type="Proteomes" id="UP000463470"/>
    </source>
</evidence>
<sequence>MSGREDGKIAPDAKKLELELKEGLNPDDFEETPDVARGPVRTEMLVGEKGEERTPS</sequence>
<gene>
    <name evidence="2" type="ORF">GTO91_05710</name>
</gene>
<dbReference type="Proteomes" id="UP000463470">
    <property type="component" value="Unassembled WGS sequence"/>
</dbReference>
<evidence type="ECO:0000256" key="1">
    <source>
        <dbReference type="SAM" id="MobiDB-lite"/>
    </source>
</evidence>
<accession>A0A845L8F2</accession>